<dbReference type="EMBL" id="AAXT01000001">
    <property type="protein sequence ID" value="EDO08106.1"/>
    <property type="molecule type" value="Genomic_DNA"/>
</dbReference>
<keyword evidence="5" id="KW-1185">Reference proteome</keyword>
<evidence type="ECO:0000259" key="3">
    <source>
        <dbReference type="PROSITE" id="PS51294"/>
    </source>
</evidence>
<dbReference type="RefSeq" id="XP_001611674.1">
    <property type="nucleotide sequence ID" value="XM_001611624.1"/>
</dbReference>
<feature type="domain" description="HTH myb-type" evidence="3">
    <location>
        <begin position="623"/>
        <end position="680"/>
    </location>
</feature>
<dbReference type="SMART" id="SM00717">
    <property type="entry name" value="SANT"/>
    <property type="match status" value="1"/>
</dbReference>
<feature type="compositionally biased region" description="Polar residues" evidence="1">
    <location>
        <begin position="596"/>
        <end position="622"/>
    </location>
</feature>
<evidence type="ECO:0000313" key="4">
    <source>
        <dbReference type="EMBL" id="EDO08106.1"/>
    </source>
</evidence>
<dbReference type="InterPro" id="IPR009057">
    <property type="entry name" value="Homeodomain-like_sf"/>
</dbReference>
<dbReference type="Pfam" id="PF00249">
    <property type="entry name" value="Myb_DNA-binding"/>
    <property type="match status" value="1"/>
</dbReference>
<dbReference type="CDD" id="cd11660">
    <property type="entry name" value="SANT_TRF"/>
    <property type="match status" value="1"/>
</dbReference>
<feature type="region of interest" description="Disordered" evidence="1">
    <location>
        <begin position="565"/>
        <end position="626"/>
    </location>
</feature>
<dbReference type="VEuPathDB" id="PiroplasmaDB:BBOV_III005430"/>
<dbReference type="GeneID" id="5479923"/>
<reference evidence="5" key="3">
    <citation type="journal article" date="2021" name="Int. J. Parasitol.">
        <title>Comparative analysis of gene expression between Babesia bovis blood stages and kinetes allowed by improved genome annotation.</title>
        <authorList>
            <person name="Ueti M.W."/>
            <person name="Johnson W.C."/>
            <person name="Kappmeyer L.S."/>
            <person name="Herndon D.R."/>
            <person name="Mousel M.R."/>
            <person name="Reif K.E."/>
            <person name="Taus N.S."/>
            <person name="Ifeonu O.O."/>
            <person name="Silva J.C."/>
            <person name="Suarez C.E."/>
            <person name="Brayton K.A."/>
        </authorList>
    </citation>
    <scope>NUCLEOTIDE SEQUENCE [LARGE SCALE GENOMIC DNA]</scope>
</reference>
<reference evidence="5" key="2">
    <citation type="journal article" date="2020" name="Data Brief">
        <title>Transcriptome dataset of Babesia bovis life stages within vertebrate and invertebrate hosts.</title>
        <authorList>
            <person name="Ueti M.W."/>
            <person name="Johnson W.C."/>
            <person name="Kappmeyer L.S."/>
            <person name="Herndon D.R."/>
            <person name="Mousel M.R."/>
            <person name="Reif K.E."/>
            <person name="Taus N.S."/>
            <person name="Ifeonu O.O."/>
            <person name="Silva J.C."/>
            <person name="Suarez C.E."/>
            <person name="Brayton K.A."/>
        </authorList>
    </citation>
    <scope>NUCLEOTIDE SEQUENCE [LARGE SCALE GENOMIC DNA]</scope>
</reference>
<feature type="domain" description="Myb-like" evidence="2">
    <location>
        <begin position="623"/>
        <end position="676"/>
    </location>
</feature>
<feature type="region of interest" description="Disordered" evidence="1">
    <location>
        <begin position="1"/>
        <end position="38"/>
    </location>
</feature>
<dbReference type="InterPro" id="IPR001005">
    <property type="entry name" value="SANT/Myb"/>
</dbReference>
<evidence type="ECO:0000313" key="5">
    <source>
        <dbReference type="Proteomes" id="UP000002173"/>
    </source>
</evidence>
<evidence type="ECO:0000256" key="1">
    <source>
        <dbReference type="SAM" id="MobiDB-lite"/>
    </source>
</evidence>
<feature type="region of interest" description="Disordered" evidence="1">
    <location>
        <begin position="348"/>
        <end position="375"/>
    </location>
</feature>
<comment type="caution">
    <text evidence="4">The sequence shown here is derived from an EMBL/GenBank/DDBJ whole genome shotgun (WGS) entry which is preliminary data.</text>
</comment>
<dbReference type="Gene3D" id="1.10.10.60">
    <property type="entry name" value="Homeodomain-like"/>
    <property type="match status" value="1"/>
</dbReference>
<dbReference type="SUPFAM" id="SSF46689">
    <property type="entry name" value="Homeodomain-like"/>
    <property type="match status" value="1"/>
</dbReference>
<dbReference type="KEGG" id="bbo:BBOV_III005430"/>
<dbReference type="PROSITE" id="PS51294">
    <property type="entry name" value="HTH_MYB"/>
    <property type="match status" value="1"/>
</dbReference>
<reference evidence="4 5" key="1">
    <citation type="journal article" date="2007" name="PLoS Pathog.">
        <title>Genome sequence of Babesia bovis and comparative analysis of apicomplexan hemoprotozoa.</title>
        <authorList>
            <person name="Brayton K.A."/>
            <person name="Lau A.O.T."/>
            <person name="Herndon D.R."/>
            <person name="Hannick L."/>
            <person name="Kappmeyer L.S."/>
            <person name="Berens S.J."/>
            <person name="Bidwell S.L."/>
            <person name="Brown W.C."/>
            <person name="Crabtree J."/>
            <person name="Fadrosh D."/>
            <person name="Feldblum T."/>
            <person name="Forberger H.A."/>
            <person name="Haas B.J."/>
            <person name="Howell J.M."/>
            <person name="Khouri H."/>
            <person name="Koo H."/>
            <person name="Mann D.J."/>
            <person name="Norimine J."/>
            <person name="Paulsen I.T."/>
            <person name="Radune D."/>
            <person name="Ren Q."/>
            <person name="Smith R.K. Jr."/>
            <person name="Suarez C.E."/>
            <person name="White O."/>
            <person name="Wortman J.R."/>
            <person name="Knowles D.P. Jr."/>
            <person name="McElwain T.F."/>
            <person name="Nene V.M."/>
        </authorList>
    </citation>
    <scope>NUCLEOTIDE SEQUENCE [LARGE SCALE GENOMIC DNA]</scope>
    <source>
        <strain evidence="4">T2Bo</strain>
    </source>
</reference>
<dbReference type="InterPro" id="IPR017930">
    <property type="entry name" value="Myb_dom"/>
</dbReference>
<dbReference type="Proteomes" id="UP000002173">
    <property type="component" value="Unassembled WGS sequence"/>
</dbReference>
<dbReference type="InParanoid" id="A7ANH2"/>
<dbReference type="STRING" id="5865.A7ANH2"/>
<organism evidence="4 5">
    <name type="scientific">Babesia bovis</name>
    <dbReference type="NCBI Taxonomy" id="5865"/>
    <lineage>
        <taxon>Eukaryota</taxon>
        <taxon>Sar</taxon>
        <taxon>Alveolata</taxon>
        <taxon>Apicomplexa</taxon>
        <taxon>Aconoidasida</taxon>
        <taxon>Piroplasmida</taxon>
        <taxon>Babesiidae</taxon>
        <taxon>Babesia</taxon>
    </lineage>
</organism>
<proteinExistence type="predicted"/>
<dbReference type="OMA" id="QFENYVI"/>
<name>A7ANH2_BABBO</name>
<accession>A7ANH2</accession>
<sequence length="704" mass="79429">MLRDEVSDCASSDSGDSSSSESNGHKMDDNEMGSPVTVGSVDDCETAELCESYSSDGNGNASFELLELDFLCHSLAFQERWFMECTNEIHGTTETDASEHDEMRPKLVRGWRRVELTESSFSTRVHKLRYGRSLLTLRSSPNSYGKRVWRYPWLRRRHAHYLLDGYLTSEANRLRMNKRVYTGLYRSLDERLMRYFGILPLHSLISVDDSYSDDSEVMCSLVSYIRASERMLHFLSQQSGLYAHLMLFSIISHLRRLRRFIYHNAASVMLLELTVIVVEALRLCQDHFHRFLSSYVSNTSTLYNGFCLPASVLPECLTRLYDDCLSLTKAVDSVLACAWEGYSKEVDCEQEDPVDDSSSTDMQDKSDAETVSEMSTRTVSSIDPLPVKSQALCEFQSKVLAELSQWTIALCKYTIEANKVLQGPVIEWYKCIGVVPPGTVRLFRDVTGINASIHRLPWIIHVTSSMLRKRGISTKPLEDHSRSMCRNTEDFATPDPSIGASQQFSEGLNDIEDEGLFKSPLGSQGFYESYVSGYVEPTEDVDMSPADDCGNLSVGTLEVSISLDDQDPATHSHSDSIDEEPEPGSESSVSDSAPDTNISDDQASPRPSESTVPTTKPGNKTDTVGMRRRQWKLEEVQILVDAINRHGAGRWAFFADAYFGGRRTGMQLKDKWTNLRRYNYVYQDTGSKSGRPGNWPLWRLIDSF</sequence>
<evidence type="ECO:0000259" key="2">
    <source>
        <dbReference type="PROSITE" id="PS50090"/>
    </source>
</evidence>
<dbReference type="eggNOG" id="ENOG502TN8T">
    <property type="taxonomic scope" value="Eukaryota"/>
</dbReference>
<feature type="compositionally biased region" description="Low complexity" evidence="1">
    <location>
        <begin position="8"/>
        <end position="22"/>
    </location>
</feature>
<dbReference type="AlphaFoldDB" id="A7ANH2"/>
<dbReference type="PROSITE" id="PS50090">
    <property type="entry name" value="MYB_LIKE"/>
    <property type="match status" value="1"/>
</dbReference>
<feature type="compositionally biased region" description="Low complexity" evidence="1">
    <location>
        <begin position="584"/>
        <end position="595"/>
    </location>
</feature>
<protein>
    <submittedName>
        <fullName evidence="4">Uncharacterized protein</fullName>
    </submittedName>
</protein>
<gene>
    <name evidence="4" type="ORF">BBOV_III005430</name>
</gene>